<proteinExistence type="predicted"/>
<sequence>MEWLICAWQGRNIWRRLKIKYRINYDCVVIILTEQDEEWNKTALKYLPDYMKRKSAKKALVFYTENCTLKYLEPYMTDNIQTFKMKELQVRRLLRYYCLYRFFDNVVFFSLEEPKDNNSREILSHEEITKEELICLGFYCLRCVPDGKAEGTVYV</sequence>
<gene>
    <name evidence="1" type="ORF">GN277_11050</name>
</gene>
<dbReference type="RefSeq" id="WP_159751084.1">
    <property type="nucleotide sequence ID" value="NZ_CASSPE010000218.1"/>
</dbReference>
<dbReference type="EMBL" id="WUQX01000001">
    <property type="protein sequence ID" value="MXP75900.1"/>
    <property type="molecule type" value="Genomic_DNA"/>
</dbReference>
<dbReference type="Proteomes" id="UP000460412">
    <property type="component" value="Unassembled WGS sequence"/>
</dbReference>
<keyword evidence="2" id="KW-1185">Reference proteome</keyword>
<protein>
    <submittedName>
        <fullName evidence="1">Uncharacterized protein</fullName>
    </submittedName>
</protein>
<evidence type="ECO:0000313" key="1">
    <source>
        <dbReference type="EMBL" id="MXP75900.1"/>
    </source>
</evidence>
<name>A0A7X3MG98_9FIRM</name>
<dbReference type="AlphaFoldDB" id="A0A7X3MG98"/>
<reference evidence="1 2" key="1">
    <citation type="submission" date="2019-12" db="EMBL/GenBank/DDBJ databases">
        <title>Sporaefaciens musculi gen. nov., sp. nov., a novel bacterium isolated from the caecum of an obese mouse.</title>
        <authorList>
            <person name="Rasmussen T.S."/>
            <person name="Streidl T."/>
            <person name="Hitch T.C.A."/>
            <person name="Wortmann E."/>
            <person name="Deptula P."/>
            <person name="Hansen M."/>
            <person name="Nielsen D.S."/>
            <person name="Clavel T."/>
            <person name="Vogensen F.K."/>
        </authorList>
    </citation>
    <scope>NUCLEOTIDE SEQUENCE [LARGE SCALE GENOMIC DNA]</scope>
    <source>
        <strain evidence="1 2">WCA-9-b2</strain>
    </source>
</reference>
<evidence type="ECO:0000313" key="2">
    <source>
        <dbReference type="Proteomes" id="UP000460412"/>
    </source>
</evidence>
<comment type="caution">
    <text evidence="1">The sequence shown here is derived from an EMBL/GenBank/DDBJ whole genome shotgun (WGS) entry which is preliminary data.</text>
</comment>
<accession>A0A7X3MG98</accession>
<organism evidence="1 2">
    <name type="scientific">Sporofaciens musculi</name>
    <dbReference type="NCBI Taxonomy" id="2681861"/>
    <lineage>
        <taxon>Bacteria</taxon>
        <taxon>Bacillati</taxon>
        <taxon>Bacillota</taxon>
        <taxon>Clostridia</taxon>
        <taxon>Lachnospirales</taxon>
        <taxon>Lachnospiraceae</taxon>
        <taxon>Sporofaciens</taxon>
    </lineage>
</organism>